<organism evidence="6 7">
    <name type="scientific">Apiospora hydei</name>
    <dbReference type="NCBI Taxonomy" id="1337664"/>
    <lineage>
        <taxon>Eukaryota</taxon>
        <taxon>Fungi</taxon>
        <taxon>Dikarya</taxon>
        <taxon>Ascomycota</taxon>
        <taxon>Pezizomycotina</taxon>
        <taxon>Sordariomycetes</taxon>
        <taxon>Xylariomycetidae</taxon>
        <taxon>Amphisphaeriales</taxon>
        <taxon>Apiosporaceae</taxon>
        <taxon>Apiospora</taxon>
    </lineage>
</organism>
<comment type="caution">
    <text evidence="6">The sequence shown here is derived from an EMBL/GenBank/DDBJ whole genome shotgun (WGS) entry which is preliminary data.</text>
</comment>
<keyword evidence="3" id="KW-0479">Metal-binding</keyword>
<dbReference type="Pfam" id="PF03055">
    <property type="entry name" value="RPE65"/>
    <property type="match status" value="1"/>
</dbReference>
<evidence type="ECO:0000313" key="6">
    <source>
        <dbReference type="EMBL" id="KAK8066519.1"/>
    </source>
</evidence>
<keyword evidence="7" id="KW-1185">Reference proteome</keyword>
<comment type="cofactor">
    <cofactor evidence="1">
        <name>Fe(2+)</name>
        <dbReference type="ChEBI" id="CHEBI:29033"/>
    </cofactor>
</comment>
<gene>
    <name evidence="6" type="ORF">PG997_013266</name>
</gene>
<evidence type="ECO:0000256" key="4">
    <source>
        <dbReference type="ARBA" id="ARBA00023002"/>
    </source>
</evidence>
<dbReference type="Proteomes" id="UP001433268">
    <property type="component" value="Unassembled WGS sequence"/>
</dbReference>
<dbReference type="InterPro" id="IPR004294">
    <property type="entry name" value="Carotenoid_Oase"/>
</dbReference>
<dbReference type="RefSeq" id="XP_066663272.1">
    <property type="nucleotide sequence ID" value="XM_066817580.1"/>
</dbReference>
<keyword evidence="4" id="KW-0560">Oxidoreductase</keyword>
<accession>A0ABR1V5P4</accession>
<dbReference type="PANTHER" id="PTHR10543">
    <property type="entry name" value="BETA-CAROTENE DIOXYGENASE"/>
    <property type="match status" value="1"/>
</dbReference>
<proteinExistence type="inferred from homology"/>
<name>A0ABR1V5P4_9PEZI</name>
<protein>
    <submittedName>
        <fullName evidence="6">Carotenoid oxygenase 2</fullName>
    </submittedName>
</protein>
<dbReference type="GeneID" id="92050640"/>
<comment type="similarity">
    <text evidence="2">Belongs to the carotenoid oxygenase family.</text>
</comment>
<evidence type="ECO:0000256" key="3">
    <source>
        <dbReference type="ARBA" id="ARBA00022723"/>
    </source>
</evidence>
<keyword evidence="5" id="KW-0408">Iron</keyword>
<sequence>MGSNADHAGSNRIGNGCGVGDAYTVATTYKRTAADEVADTNMLKENLATAAFENWPNEAGFEGLTEHRGPVELRVKGSIPAWAAGSLYRTGPGASTVEDTKTGTFHISHWFDGLAHTHRFDILAPEGGSSADHGTVRVVYSSRLQPDAFIQQIKDGGRMACKSFAQRSDPCVGMFGKFMAMFYRHGQLHTNVGVTVSANMPGFRGAVSANRTSSQGHRAGASNLVIGTDTDLFAQADPDTMEVTSYIHQAALHPELRGPSGPAHGMRCLETGDYFSFNLELGLSPTYRVFQVSAATGKTTILARFQSKPAYIHSFFLSKKYVIICIPVSHYQWNGAKILWEGTLIDAIAPFDESEKCCWFIVDRHHGKGVVAQFASPAAFFFHTVNAFEDEDTGDVVCEVLMYPSTSVMKGFYYDVLLQRNNKAREFWCDSARSSDLIGELVRYRFPSSKFCASQDKQAELPSPEVVLKVAAPHIGDLPTINDDYACRKHRYVYTLLWRGLSTFFDGIVKVDCDTKDVLIWSGPRGHSPSEAIFVPRPSAEMGEPMDEDDGVLLSVVLDGVNKTSYLLCLDAKTMTEVGRAECDFAIAHHLHGQHVKGRDSCL</sequence>
<reference evidence="6 7" key="1">
    <citation type="submission" date="2023-01" db="EMBL/GenBank/DDBJ databases">
        <title>Analysis of 21 Apiospora genomes using comparative genomics revels a genus with tremendous synthesis potential of carbohydrate active enzymes and secondary metabolites.</title>
        <authorList>
            <person name="Sorensen T."/>
        </authorList>
    </citation>
    <scope>NUCLEOTIDE SEQUENCE [LARGE SCALE GENOMIC DNA]</scope>
    <source>
        <strain evidence="6 7">CBS 114990</strain>
    </source>
</reference>
<evidence type="ECO:0000256" key="5">
    <source>
        <dbReference type="ARBA" id="ARBA00023004"/>
    </source>
</evidence>
<evidence type="ECO:0000256" key="1">
    <source>
        <dbReference type="ARBA" id="ARBA00001954"/>
    </source>
</evidence>
<dbReference type="EMBL" id="JAQQWN010000009">
    <property type="protein sequence ID" value="KAK8066519.1"/>
    <property type="molecule type" value="Genomic_DNA"/>
</dbReference>
<evidence type="ECO:0000256" key="2">
    <source>
        <dbReference type="ARBA" id="ARBA00006787"/>
    </source>
</evidence>
<dbReference type="PANTHER" id="PTHR10543:SF24">
    <property type="entry name" value="CAROTENOID ISOMEROOXYGENASE"/>
    <property type="match status" value="1"/>
</dbReference>
<evidence type="ECO:0000313" key="7">
    <source>
        <dbReference type="Proteomes" id="UP001433268"/>
    </source>
</evidence>